<evidence type="ECO:0000313" key="2">
    <source>
        <dbReference type="Proteomes" id="UP001055811"/>
    </source>
</evidence>
<accession>A0ACB9AK63</accession>
<keyword evidence="2" id="KW-1185">Reference proteome</keyword>
<proteinExistence type="predicted"/>
<dbReference type="EMBL" id="CM042015">
    <property type="protein sequence ID" value="KAI3710434.1"/>
    <property type="molecule type" value="Genomic_DNA"/>
</dbReference>
<dbReference type="Proteomes" id="UP001055811">
    <property type="component" value="Linkage Group LG07"/>
</dbReference>
<evidence type="ECO:0000313" key="1">
    <source>
        <dbReference type="EMBL" id="KAI3710434.1"/>
    </source>
</evidence>
<reference evidence="1 2" key="2">
    <citation type="journal article" date="2022" name="Mol. Ecol. Resour.">
        <title>The genomes of chicory, endive, great burdock and yacon provide insights into Asteraceae paleo-polyploidization history and plant inulin production.</title>
        <authorList>
            <person name="Fan W."/>
            <person name="Wang S."/>
            <person name="Wang H."/>
            <person name="Wang A."/>
            <person name="Jiang F."/>
            <person name="Liu H."/>
            <person name="Zhao H."/>
            <person name="Xu D."/>
            <person name="Zhang Y."/>
        </authorList>
    </citation>
    <scope>NUCLEOTIDE SEQUENCE [LARGE SCALE GENOMIC DNA]</scope>
    <source>
        <strain evidence="2">cv. Punajuju</strain>
        <tissue evidence="1">Leaves</tissue>
    </source>
</reference>
<name>A0ACB9AK63_CICIN</name>
<comment type="caution">
    <text evidence="1">The sequence shown here is derived from an EMBL/GenBank/DDBJ whole genome shotgun (WGS) entry which is preliminary data.</text>
</comment>
<gene>
    <name evidence="1" type="ORF">L2E82_40215</name>
</gene>
<organism evidence="1 2">
    <name type="scientific">Cichorium intybus</name>
    <name type="common">Chicory</name>
    <dbReference type="NCBI Taxonomy" id="13427"/>
    <lineage>
        <taxon>Eukaryota</taxon>
        <taxon>Viridiplantae</taxon>
        <taxon>Streptophyta</taxon>
        <taxon>Embryophyta</taxon>
        <taxon>Tracheophyta</taxon>
        <taxon>Spermatophyta</taxon>
        <taxon>Magnoliopsida</taxon>
        <taxon>eudicotyledons</taxon>
        <taxon>Gunneridae</taxon>
        <taxon>Pentapetalae</taxon>
        <taxon>asterids</taxon>
        <taxon>campanulids</taxon>
        <taxon>Asterales</taxon>
        <taxon>Asteraceae</taxon>
        <taxon>Cichorioideae</taxon>
        <taxon>Cichorieae</taxon>
        <taxon>Cichoriinae</taxon>
        <taxon>Cichorium</taxon>
    </lineage>
</organism>
<reference evidence="2" key="1">
    <citation type="journal article" date="2022" name="Mol. Ecol. Resour.">
        <title>The genomes of chicory, endive, great burdock and yacon provide insights into Asteraceae palaeo-polyploidization history and plant inulin production.</title>
        <authorList>
            <person name="Fan W."/>
            <person name="Wang S."/>
            <person name="Wang H."/>
            <person name="Wang A."/>
            <person name="Jiang F."/>
            <person name="Liu H."/>
            <person name="Zhao H."/>
            <person name="Xu D."/>
            <person name="Zhang Y."/>
        </authorList>
    </citation>
    <scope>NUCLEOTIDE SEQUENCE [LARGE SCALE GENOMIC DNA]</scope>
    <source>
        <strain evidence="2">cv. Punajuju</strain>
    </source>
</reference>
<protein>
    <submittedName>
        <fullName evidence="1">Uncharacterized protein</fullName>
    </submittedName>
</protein>
<sequence length="186" mass="20668">MARRKASESPFAIYCWFVQVLIVLSLTAVVIWLSTKPGNPKFTITAIHIPQTGNRNITKIQENETVGNNSVVFDLEITNPNNGMTICYVEIDVRLYNGGVLAGSKSLGSFCEGRKKTVTEEVLIDADRVSRAGNGSHAGLRVTVETMVIYNILKWKTKVHHIGFEGFVTIGTEWNVTENIHLHKIP</sequence>